<proteinExistence type="inferred from homology"/>
<dbReference type="InterPro" id="IPR020556">
    <property type="entry name" value="Amidase_CS"/>
</dbReference>
<dbReference type="Proteomes" id="UP000437736">
    <property type="component" value="Unassembled WGS sequence"/>
</dbReference>
<evidence type="ECO:0000313" key="3">
    <source>
        <dbReference type="EMBL" id="MST33961.1"/>
    </source>
</evidence>
<dbReference type="InterPro" id="IPR000120">
    <property type="entry name" value="Amidase"/>
</dbReference>
<feature type="domain" description="Amidase" evidence="2">
    <location>
        <begin position="26"/>
        <end position="449"/>
    </location>
</feature>
<name>A0ABW9QWD8_9ACTN</name>
<dbReference type="InterPro" id="IPR023631">
    <property type="entry name" value="Amidase_dom"/>
</dbReference>
<protein>
    <submittedName>
        <fullName evidence="3">Amidase</fullName>
    </submittedName>
</protein>
<evidence type="ECO:0000256" key="1">
    <source>
        <dbReference type="ARBA" id="ARBA00009199"/>
    </source>
</evidence>
<dbReference type="EMBL" id="WJHE01000790">
    <property type="protein sequence ID" value="MST33961.1"/>
    <property type="molecule type" value="Genomic_DNA"/>
</dbReference>
<dbReference type="SUPFAM" id="SSF75304">
    <property type="entry name" value="Amidase signature (AS) enzymes"/>
    <property type="match status" value="1"/>
</dbReference>
<gene>
    <name evidence="3" type="ORF">GHK86_14690</name>
</gene>
<evidence type="ECO:0000259" key="2">
    <source>
        <dbReference type="Pfam" id="PF01425"/>
    </source>
</evidence>
<sequence length="472" mass="50662">MTDPLCYLSATEAITRFRAGEVSPVELVQAVIDRAEEVEPTINAFAETFPDAALAAAREAEARYRQGTARPLEGIPVAVKEEAPIAGQRNTLGSLALRDEVADETAVFVQRILDAGGIVHARTTTPEFSSAPFTWSRLWGVTRNPWNPAFSPGGSSGGSAASLAAGSTTLATGSDIGGSIRIPASFCGVVGFKPPYGRVPEGPIFNLDHYCHEGPLARTVDDCRLLENVIAGPHPSDIVSLRPKLVLPEAFPPLDGARIALSLRLGDYRVDPDVLANTRAAADRLRKAGATVEEVELPWRREDLLRAARIHFGMIFGASIAELYATRGDELTSYARRLYEESEAVPKSELVPGLALEGRLYHPLGELLEDFDALVCPTFAVPALPAEWDTGDPLDVGGEALDDWLEVMMTIPFNIFSRCPVMSVPSGRSRDGVPTGLSIVGPTYDDVAVFRVAAALEAVEPWLATPDDRPAL</sequence>
<comment type="similarity">
    <text evidence="1">Belongs to the amidase family.</text>
</comment>
<dbReference type="PROSITE" id="PS00571">
    <property type="entry name" value="AMIDASES"/>
    <property type="match status" value="1"/>
</dbReference>
<dbReference type="InterPro" id="IPR036928">
    <property type="entry name" value="AS_sf"/>
</dbReference>
<dbReference type="Gene3D" id="3.90.1300.10">
    <property type="entry name" value="Amidase signature (AS) domain"/>
    <property type="match status" value="1"/>
</dbReference>
<keyword evidence="4" id="KW-1185">Reference proteome</keyword>
<dbReference type="PANTHER" id="PTHR11895">
    <property type="entry name" value="TRANSAMIDASE"/>
    <property type="match status" value="1"/>
</dbReference>
<organism evidence="3 4">
    <name type="scientific">Acidiferrimicrobium australe</name>
    <dbReference type="NCBI Taxonomy" id="2664430"/>
    <lineage>
        <taxon>Bacteria</taxon>
        <taxon>Bacillati</taxon>
        <taxon>Actinomycetota</taxon>
        <taxon>Acidimicrobiia</taxon>
        <taxon>Acidimicrobiales</taxon>
        <taxon>Acidimicrobiaceae</taxon>
        <taxon>Acidiferrimicrobium</taxon>
    </lineage>
</organism>
<dbReference type="Pfam" id="PF01425">
    <property type="entry name" value="Amidase"/>
    <property type="match status" value="1"/>
</dbReference>
<reference evidence="3 4" key="1">
    <citation type="submission" date="2019-11" db="EMBL/GenBank/DDBJ databases">
        <title>Acidiferrimicrobium australis gen. nov., sp. nov., an acidophilic and obligately heterotrophic, member of the Actinobacteria that catalyses dissimilatory oxido- reduction of iron isolated from metal-rich acidic water in Chile.</title>
        <authorList>
            <person name="Gonzalez D."/>
            <person name="Huber K."/>
            <person name="Hedrich S."/>
            <person name="Rojas-Villalobos C."/>
            <person name="Quatrini R."/>
            <person name="Dinamarca M.A."/>
            <person name="Schwarz A."/>
            <person name="Canales C."/>
            <person name="Nancucheo I."/>
        </authorList>
    </citation>
    <scope>NUCLEOTIDE SEQUENCE [LARGE SCALE GENOMIC DNA]</scope>
    <source>
        <strain evidence="3 4">USS-CCA1</strain>
    </source>
</reference>
<dbReference type="PANTHER" id="PTHR11895:SF7">
    <property type="entry name" value="GLUTAMYL-TRNA(GLN) AMIDOTRANSFERASE SUBUNIT A, MITOCHONDRIAL"/>
    <property type="match status" value="1"/>
</dbReference>
<evidence type="ECO:0000313" key="4">
    <source>
        <dbReference type="Proteomes" id="UP000437736"/>
    </source>
</evidence>
<accession>A0ABW9QWD8</accession>
<comment type="caution">
    <text evidence="3">The sequence shown here is derived from an EMBL/GenBank/DDBJ whole genome shotgun (WGS) entry which is preliminary data.</text>
</comment>